<sequence length="191" mass="22781">MALTRESGRLSIQLLRNKTCLYTTVRCYDKPLPWNHLWQPKEYSKKDHDKIAEKYHLHPKEYQPYPPDKCLGDYPNLPKIGPAAKDPYYPYDIPIYRKNYHETLHHEFETMGEDRFSYGYKYRINPYLASAIWLATMTVLAGINYLLQPYPIVQIRNTYYFIQFASKDNLTEAVEWDRDRLANPFTALRAF</sequence>
<dbReference type="GO" id="GO:0005739">
    <property type="term" value="C:mitochondrion"/>
    <property type="evidence" value="ECO:0007669"/>
    <property type="project" value="InterPro"/>
</dbReference>
<accession>A0A151XAU9</accession>
<keyword evidence="1" id="KW-0812">Transmembrane</keyword>
<organism evidence="2 3">
    <name type="scientific">Mycetomoellerius zeteki</name>
    <dbReference type="NCBI Taxonomy" id="64791"/>
    <lineage>
        <taxon>Eukaryota</taxon>
        <taxon>Metazoa</taxon>
        <taxon>Ecdysozoa</taxon>
        <taxon>Arthropoda</taxon>
        <taxon>Hexapoda</taxon>
        <taxon>Insecta</taxon>
        <taxon>Pterygota</taxon>
        <taxon>Neoptera</taxon>
        <taxon>Endopterygota</taxon>
        <taxon>Hymenoptera</taxon>
        <taxon>Apocrita</taxon>
        <taxon>Aculeata</taxon>
        <taxon>Formicoidea</taxon>
        <taxon>Formicidae</taxon>
        <taxon>Myrmicinae</taxon>
        <taxon>Mycetomoellerius</taxon>
    </lineage>
</organism>
<name>A0A151XAU9_9HYME</name>
<keyword evidence="1" id="KW-0472">Membrane</keyword>
<proteinExistence type="predicted"/>
<dbReference type="PANTHER" id="PTHR12840:SF1">
    <property type="entry name" value="NADH DEHYDROGENASE [UBIQUINONE] 1 BETA SUBCOMPLEX SUBUNIT 8, MITOCHONDRIAL"/>
    <property type="match status" value="1"/>
</dbReference>
<dbReference type="EMBL" id="KQ982335">
    <property type="protein sequence ID" value="KYQ57486.1"/>
    <property type="molecule type" value="Genomic_DNA"/>
</dbReference>
<dbReference type="Pfam" id="PF05821">
    <property type="entry name" value="NDUF_B8"/>
    <property type="match status" value="1"/>
</dbReference>
<evidence type="ECO:0008006" key="4">
    <source>
        <dbReference type="Google" id="ProtNLM"/>
    </source>
</evidence>
<evidence type="ECO:0000313" key="2">
    <source>
        <dbReference type="EMBL" id="KYQ57486.1"/>
    </source>
</evidence>
<dbReference type="InterPro" id="IPR008699">
    <property type="entry name" value="NDUFB8"/>
</dbReference>
<dbReference type="PANTHER" id="PTHR12840">
    <property type="entry name" value="NADH-UBIQUINONE OXIDOREDUCTASE ASHI SUBUNIT"/>
    <property type="match status" value="1"/>
</dbReference>
<evidence type="ECO:0000313" key="3">
    <source>
        <dbReference type="Proteomes" id="UP000075809"/>
    </source>
</evidence>
<dbReference type="AlphaFoldDB" id="A0A151XAU9"/>
<evidence type="ECO:0000256" key="1">
    <source>
        <dbReference type="SAM" id="Phobius"/>
    </source>
</evidence>
<dbReference type="STRING" id="64791.A0A151XAU9"/>
<reference evidence="2 3" key="1">
    <citation type="submission" date="2015-09" db="EMBL/GenBank/DDBJ databases">
        <title>Trachymyrmex zeteki WGS genome.</title>
        <authorList>
            <person name="Nygaard S."/>
            <person name="Hu H."/>
            <person name="Boomsma J."/>
            <person name="Zhang G."/>
        </authorList>
    </citation>
    <scope>NUCLEOTIDE SEQUENCE [LARGE SCALE GENOMIC DNA]</scope>
    <source>
        <strain evidence="2">Tzet28-1</strain>
        <tissue evidence="2">Whole body</tissue>
    </source>
</reference>
<feature type="transmembrane region" description="Helical" evidence="1">
    <location>
        <begin position="127"/>
        <end position="147"/>
    </location>
</feature>
<keyword evidence="3" id="KW-1185">Reference proteome</keyword>
<gene>
    <name evidence="2" type="ORF">ALC60_03448</name>
</gene>
<dbReference type="Proteomes" id="UP000075809">
    <property type="component" value="Unassembled WGS sequence"/>
</dbReference>
<keyword evidence="1" id="KW-1133">Transmembrane helix</keyword>
<protein>
    <recommendedName>
        <fullName evidence="4">NADH dehydrogenase [ubiquinone] 1 beta subcomplex subunit 8, mitochondrial</fullName>
    </recommendedName>
</protein>